<dbReference type="SUPFAM" id="SSF57850">
    <property type="entry name" value="RING/U-box"/>
    <property type="match status" value="1"/>
</dbReference>
<feature type="domain" description="RING-type" evidence="15">
    <location>
        <begin position="322"/>
        <end position="363"/>
    </location>
</feature>
<feature type="region of interest" description="Disordered" evidence="13">
    <location>
        <begin position="142"/>
        <end position="179"/>
    </location>
</feature>
<keyword evidence="11 14" id="KW-0472">Membrane</keyword>
<feature type="transmembrane region" description="Helical" evidence="14">
    <location>
        <begin position="220"/>
        <end position="238"/>
    </location>
</feature>
<comment type="catalytic activity">
    <reaction evidence="1">
        <text>S-ubiquitinyl-[E2 ubiquitin-conjugating enzyme]-L-cysteine + [acceptor protein]-L-lysine = [E2 ubiquitin-conjugating enzyme]-L-cysteine + N(6)-ubiquitinyl-[acceptor protein]-L-lysine.</text>
        <dbReference type="EC" id="2.3.2.27"/>
    </reaction>
</comment>
<feature type="transmembrane region" description="Helical" evidence="14">
    <location>
        <begin position="118"/>
        <end position="135"/>
    </location>
</feature>
<dbReference type="PANTHER" id="PTHR45977">
    <property type="entry name" value="TARGET OF ERK KINASE MPK-1"/>
    <property type="match status" value="1"/>
</dbReference>
<organism evidence="16 17">
    <name type="scientific">Leersia perrieri</name>
    <dbReference type="NCBI Taxonomy" id="77586"/>
    <lineage>
        <taxon>Eukaryota</taxon>
        <taxon>Viridiplantae</taxon>
        <taxon>Streptophyta</taxon>
        <taxon>Embryophyta</taxon>
        <taxon>Tracheophyta</taxon>
        <taxon>Spermatophyta</taxon>
        <taxon>Magnoliopsida</taxon>
        <taxon>Liliopsida</taxon>
        <taxon>Poales</taxon>
        <taxon>Poaceae</taxon>
        <taxon>BOP clade</taxon>
        <taxon>Oryzoideae</taxon>
        <taxon>Oryzeae</taxon>
        <taxon>Oryzinae</taxon>
        <taxon>Leersia</taxon>
    </lineage>
</organism>
<feature type="region of interest" description="Disordered" evidence="13">
    <location>
        <begin position="1"/>
        <end position="43"/>
    </location>
</feature>
<keyword evidence="8" id="KW-0833">Ubl conjugation pathway</keyword>
<dbReference type="GO" id="GO:0061630">
    <property type="term" value="F:ubiquitin protein ligase activity"/>
    <property type="evidence" value="ECO:0007669"/>
    <property type="project" value="UniProtKB-EC"/>
</dbReference>
<reference evidence="17" key="2">
    <citation type="submission" date="2013-12" db="EMBL/GenBank/DDBJ databases">
        <authorList>
            <person name="Yu Y."/>
            <person name="Lee S."/>
            <person name="de Baynast K."/>
            <person name="Wissotski M."/>
            <person name="Liu L."/>
            <person name="Talag J."/>
            <person name="Goicoechea J."/>
            <person name="Angelova A."/>
            <person name="Jetty R."/>
            <person name="Kudrna D."/>
            <person name="Golser W."/>
            <person name="Rivera L."/>
            <person name="Zhang J."/>
            <person name="Wing R."/>
        </authorList>
    </citation>
    <scope>NUCLEOTIDE SEQUENCE</scope>
</reference>
<evidence type="ECO:0000256" key="11">
    <source>
        <dbReference type="ARBA" id="ARBA00023136"/>
    </source>
</evidence>
<dbReference type="InterPro" id="IPR001841">
    <property type="entry name" value="Znf_RING"/>
</dbReference>
<evidence type="ECO:0000256" key="9">
    <source>
        <dbReference type="ARBA" id="ARBA00022833"/>
    </source>
</evidence>
<dbReference type="GO" id="GO:0006511">
    <property type="term" value="P:ubiquitin-dependent protein catabolic process"/>
    <property type="evidence" value="ECO:0007669"/>
    <property type="project" value="TreeGrafter"/>
</dbReference>
<dbReference type="GO" id="GO:0008270">
    <property type="term" value="F:zinc ion binding"/>
    <property type="evidence" value="ECO:0007669"/>
    <property type="project" value="UniProtKB-KW"/>
</dbReference>
<comment type="subcellular location">
    <subcellularLocation>
        <location evidence="2">Membrane</location>
        <topology evidence="2">Multi-pass membrane protein</topology>
    </subcellularLocation>
</comment>
<evidence type="ECO:0000259" key="15">
    <source>
        <dbReference type="PROSITE" id="PS50089"/>
    </source>
</evidence>
<evidence type="ECO:0000256" key="5">
    <source>
        <dbReference type="ARBA" id="ARBA00022692"/>
    </source>
</evidence>
<dbReference type="Gene3D" id="3.30.40.10">
    <property type="entry name" value="Zinc/RING finger domain, C3HC4 (zinc finger)"/>
    <property type="match status" value="1"/>
</dbReference>
<evidence type="ECO:0000256" key="13">
    <source>
        <dbReference type="SAM" id="MobiDB-lite"/>
    </source>
</evidence>
<feature type="transmembrane region" description="Helical" evidence="14">
    <location>
        <begin position="245"/>
        <end position="265"/>
    </location>
</feature>
<dbReference type="eggNOG" id="KOG0800">
    <property type="taxonomic scope" value="Eukaryota"/>
</dbReference>
<reference evidence="16 17" key="1">
    <citation type="submission" date="2012-08" db="EMBL/GenBank/DDBJ databases">
        <title>Oryza genome evolution.</title>
        <authorList>
            <person name="Wing R.A."/>
        </authorList>
    </citation>
    <scope>NUCLEOTIDE SEQUENCE</scope>
</reference>
<dbReference type="PROSITE" id="PS50089">
    <property type="entry name" value="ZF_RING_2"/>
    <property type="match status" value="1"/>
</dbReference>
<evidence type="ECO:0000256" key="3">
    <source>
        <dbReference type="ARBA" id="ARBA00012483"/>
    </source>
</evidence>
<feature type="transmembrane region" description="Helical" evidence="14">
    <location>
        <begin position="85"/>
        <end position="106"/>
    </location>
</feature>
<dbReference type="EC" id="2.3.2.27" evidence="3"/>
<feature type="compositionally biased region" description="Pro residues" evidence="13">
    <location>
        <begin position="32"/>
        <end position="41"/>
    </location>
</feature>
<keyword evidence="6" id="KW-0479">Metal-binding</keyword>
<evidence type="ECO:0000256" key="6">
    <source>
        <dbReference type="ARBA" id="ARBA00022723"/>
    </source>
</evidence>
<keyword evidence="4" id="KW-0808">Transferase</keyword>
<keyword evidence="7 12" id="KW-0863">Zinc-finger</keyword>
<evidence type="ECO:0000256" key="10">
    <source>
        <dbReference type="ARBA" id="ARBA00022989"/>
    </source>
</evidence>
<name>A0A0D9VKQ5_9ORYZ</name>
<dbReference type="FunFam" id="3.30.40.10:FF:000391">
    <property type="entry name" value="E3 ubiquitin protein ligase RIE1"/>
    <property type="match status" value="1"/>
</dbReference>
<dbReference type="STRING" id="77586.A0A0D9VKQ5"/>
<keyword evidence="5 14" id="KW-0812">Transmembrane</keyword>
<reference evidence="16" key="3">
    <citation type="submission" date="2015-04" db="UniProtKB">
        <authorList>
            <consortium name="EnsemblPlants"/>
        </authorList>
    </citation>
    <scope>IDENTIFICATION</scope>
</reference>
<evidence type="ECO:0000256" key="14">
    <source>
        <dbReference type="SAM" id="Phobius"/>
    </source>
</evidence>
<evidence type="ECO:0000256" key="4">
    <source>
        <dbReference type="ARBA" id="ARBA00022679"/>
    </source>
</evidence>
<dbReference type="SMART" id="SM00184">
    <property type="entry name" value="RING"/>
    <property type="match status" value="1"/>
</dbReference>
<evidence type="ECO:0000313" key="17">
    <source>
        <dbReference type="Proteomes" id="UP000032180"/>
    </source>
</evidence>
<sequence>MEAAAASSPSPEQEQPLLRHPSTRSASGSGTPSPPHPPPATARPTRLAALIGRAAGRRGPSMLVRETAAQQLERRRADWSHSRPVVALDVAWNVAFAAAAAAVLVASAGERPDTPLRLWLVGYAIQCLVHVGLVCSDSSRRRRRRPAHGRSSDVESADDDAAGGADSSDSDDDNGEGREQRNSFAKRCESVNTMASILWWIIGFYWVVSGGDMLQHDAPRLYWLSVIFLAFDVFFALFCVAMACFIGIALCCCLPCVIAILYALAGQDGASDSDLGFLPRYKYSDPCEDGQKGTDEGVMIPVLNNNGTSTSERILLREDAECCICLSSYDDGVELSALPCNHHFHWTCITKWLRMHATCPLCKYNILKGSESA</sequence>
<dbReference type="Proteomes" id="UP000032180">
    <property type="component" value="Chromosome 2"/>
</dbReference>
<dbReference type="EnsemblPlants" id="LPERR02G25900.1">
    <property type="protein sequence ID" value="LPERR02G25900.1"/>
    <property type="gene ID" value="LPERR02G25900"/>
</dbReference>
<evidence type="ECO:0000256" key="2">
    <source>
        <dbReference type="ARBA" id="ARBA00004141"/>
    </source>
</evidence>
<dbReference type="AlphaFoldDB" id="A0A0D9VKQ5"/>
<dbReference type="GO" id="GO:0016567">
    <property type="term" value="P:protein ubiquitination"/>
    <property type="evidence" value="ECO:0007669"/>
    <property type="project" value="TreeGrafter"/>
</dbReference>
<keyword evidence="17" id="KW-1185">Reference proteome</keyword>
<evidence type="ECO:0000256" key="12">
    <source>
        <dbReference type="PROSITE-ProRule" id="PRU00175"/>
    </source>
</evidence>
<dbReference type="GO" id="GO:0000325">
    <property type="term" value="C:plant-type vacuole"/>
    <property type="evidence" value="ECO:0007669"/>
    <property type="project" value="TreeGrafter"/>
</dbReference>
<dbReference type="Pfam" id="PF13639">
    <property type="entry name" value="zf-RING_2"/>
    <property type="match status" value="1"/>
</dbReference>
<keyword evidence="9" id="KW-0862">Zinc</keyword>
<dbReference type="CDD" id="cd16454">
    <property type="entry name" value="RING-H2_PA-TM-RING"/>
    <property type="match status" value="1"/>
</dbReference>
<dbReference type="GO" id="GO:0016020">
    <property type="term" value="C:membrane"/>
    <property type="evidence" value="ECO:0007669"/>
    <property type="project" value="UniProtKB-SubCell"/>
</dbReference>
<protein>
    <recommendedName>
        <fullName evidence="3">RING-type E3 ubiquitin transferase</fullName>
        <ecNumber evidence="3">2.3.2.27</ecNumber>
    </recommendedName>
</protein>
<accession>A0A0D9VKQ5</accession>
<dbReference type="HOGENOM" id="CLU_038211_0_1_1"/>
<feature type="compositionally biased region" description="Low complexity" evidence="13">
    <location>
        <begin position="1"/>
        <end position="16"/>
    </location>
</feature>
<dbReference type="InterPro" id="IPR013083">
    <property type="entry name" value="Znf_RING/FYVE/PHD"/>
</dbReference>
<evidence type="ECO:0000256" key="1">
    <source>
        <dbReference type="ARBA" id="ARBA00000900"/>
    </source>
</evidence>
<dbReference type="PANTHER" id="PTHR45977:SF11">
    <property type="entry name" value="E3 UBIQUITIN PROTEIN LIGASE RIE1"/>
    <property type="match status" value="1"/>
</dbReference>
<evidence type="ECO:0000313" key="16">
    <source>
        <dbReference type="EnsemblPlants" id="LPERR02G25900.1"/>
    </source>
</evidence>
<keyword evidence="10 14" id="KW-1133">Transmembrane helix</keyword>
<proteinExistence type="predicted"/>
<dbReference type="Gramene" id="LPERR02G25900.1">
    <property type="protein sequence ID" value="LPERR02G25900.1"/>
    <property type="gene ID" value="LPERR02G25900"/>
</dbReference>
<evidence type="ECO:0000256" key="8">
    <source>
        <dbReference type="ARBA" id="ARBA00022786"/>
    </source>
</evidence>
<feature type="transmembrane region" description="Helical" evidence="14">
    <location>
        <begin position="191"/>
        <end position="208"/>
    </location>
</feature>
<evidence type="ECO:0000256" key="7">
    <source>
        <dbReference type="ARBA" id="ARBA00022771"/>
    </source>
</evidence>